<proteinExistence type="predicted"/>
<sequence>MIKNTLLILVFLGFSNLYAQELFIKTGKNSTTFDFSSPNKNPEVSYRSGSGNFYEVGYQWNLKTNKLAYLVSLTYNQFNASASYLTNSYSWETNYIGIQNVLSYKLYETNIIHVSLAAGFNTATIIRGDQFINTTYFDIKNNEEFAGILFQPGIGTDIKYLISEKISLSLGYNYSKAYNISNGTNEKLKFNTSQFQLGIHIPILIEKNN</sequence>
<evidence type="ECO:0000313" key="1">
    <source>
        <dbReference type="EMBL" id="MFD2552694.1"/>
    </source>
</evidence>
<keyword evidence="2" id="KW-1185">Reference proteome</keyword>
<accession>A0ABW5KVI3</accession>
<evidence type="ECO:0008006" key="3">
    <source>
        <dbReference type="Google" id="ProtNLM"/>
    </source>
</evidence>
<evidence type="ECO:0000313" key="2">
    <source>
        <dbReference type="Proteomes" id="UP001597472"/>
    </source>
</evidence>
<dbReference type="EMBL" id="JBHULS010000008">
    <property type="protein sequence ID" value="MFD2552694.1"/>
    <property type="molecule type" value="Genomic_DNA"/>
</dbReference>
<dbReference type="RefSeq" id="WP_376895141.1">
    <property type="nucleotide sequence ID" value="NZ_JBHULS010000008.1"/>
</dbReference>
<name>A0ABW5KVI3_9FLAO</name>
<gene>
    <name evidence="1" type="ORF">ACFSQP_12815</name>
</gene>
<dbReference type="Proteomes" id="UP001597472">
    <property type="component" value="Unassembled WGS sequence"/>
</dbReference>
<reference evidence="2" key="1">
    <citation type="journal article" date="2019" name="Int. J. Syst. Evol. Microbiol.">
        <title>The Global Catalogue of Microorganisms (GCM) 10K type strain sequencing project: providing services to taxonomists for standard genome sequencing and annotation.</title>
        <authorList>
            <consortium name="The Broad Institute Genomics Platform"/>
            <consortium name="The Broad Institute Genome Sequencing Center for Infectious Disease"/>
            <person name="Wu L."/>
            <person name="Ma J."/>
        </authorList>
    </citation>
    <scope>NUCLEOTIDE SEQUENCE [LARGE SCALE GENOMIC DNA]</scope>
    <source>
        <strain evidence="2">KCTC 42587</strain>
    </source>
</reference>
<protein>
    <recommendedName>
        <fullName evidence="3">Outer membrane protein beta-barrel domain-containing protein</fullName>
    </recommendedName>
</protein>
<comment type="caution">
    <text evidence="1">The sequence shown here is derived from an EMBL/GenBank/DDBJ whole genome shotgun (WGS) entry which is preliminary data.</text>
</comment>
<organism evidence="1 2">
    <name type="scientific">Bizionia sediminis</name>
    <dbReference type="NCBI Taxonomy" id="1737064"/>
    <lineage>
        <taxon>Bacteria</taxon>
        <taxon>Pseudomonadati</taxon>
        <taxon>Bacteroidota</taxon>
        <taxon>Flavobacteriia</taxon>
        <taxon>Flavobacteriales</taxon>
        <taxon>Flavobacteriaceae</taxon>
        <taxon>Bizionia</taxon>
    </lineage>
</organism>